<dbReference type="Pfam" id="PF20463">
    <property type="entry name" value="PDH_C"/>
    <property type="match status" value="1"/>
</dbReference>
<dbReference type="InterPro" id="IPR008927">
    <property type="entry name" value="6-PGluconate_DH-like_C_sf"/>
</dbReference>
<dbReference type="GO" id="GO:0006571">
    <property type="term" value="P:tyrosine biosynthetic process"/>
    <property type="evidence" value="ECO:0007669"/>
    <property type="project" value="InterPro"/>
</dbReference>
<dbReference type="PANTHER" id="PTHR21363:SF0">
    <property type="entry name" value="PREPHENATE DEHYDROGENASE [NADP(+)]"/>
    <property type="match status" value="1"/>
</dbReference>
<reference evidence="3" key="1">
    <citation type="submission" date="2019-08" db="EMBL/GenBank/DDBJ databases">
        <authorList>
            <person name="Kucharzyk K."/>
            <person name="Murdoch R.W."/>
            <person name="Higgins S."/>
            <person name="Loffler F."/>
        </authorList>
    </citation>
    <scope>NUCLEOTIDE SEQUENCE</scope>
</reference>
<proteinExistence type="predicted"/>
<name>A0A645IZC9_9ZZZZ</name>
<dbReference type="GO" id="GO:0070403">
    <property type="term" value="F:NAD+ binding"/>
    <property type="evidence" value="ECO:0007669"/>
    <property type="project" value="TreeGrafter"/>
</dbReference>
<feature type="domain" description="Prephenate/arogenate dehydrogenase" evidence="2">
    <location>
        <begin position="1"/>
        <end position="113"/>
    </location>
</feature>
<dbReference type="GO" id="GO:0047794">
    <property type="term" value="F:cyclohexadienyl dehydrogenase activity"/>
    <property type="evidence" value="ECO:0007669"/>
    <property type="project" value="UniProtKB-EC"/>
</dbReference>
<dbReference type="AlphaFoldDB" id="A0A645IZC9"/>
<dbReference type="PANTHER" id="PTHR21363">
    <property type="entry name" value="PREPHENATE DEHYDROGENASE"/>
    <property type="match status" value="1"/>
</dbReference>
<dbReference type="GO" id="GO:0004665">
    <property type="term" value="F:prephenate dehydrogenase (NADP+) activity"/>
    <property type="evidence" value="ECO:0007669"/>
    <property type="project" value="InterPro"/>
</dbReference>
<dbReference type="EC" id="1.3.1.43" evidence="3"/>
<dbReference type="InterPro" id="IPR003099">
    <property type="entry name" value="Prephen_DH"/>
</dbReference>
<dbReference type="InterPro" id="IPR046825">
    <property type="entry name" value="PDH_C"/>
</dbReference>
<sequence>MGFTSIKVTTAREHDETIAFTSQILHVIAVALSKNEYYYSDKAFKGGSFRDYTRIALINESLWSETLMENRKYLLKRIDEFEEEIRTIKQVLLDGDKLTLRNILKNDRLINED</sequence>
<dbReference type="GO" id="GO:0008977">
    <property type="term" value="F:prephenate dehydrogenase (NAD+) activity"/>
    <property type="evidence" value="ECO:0007669"/>
    <property type="project" value="InterPro"/>
</dbReference>
<dbReference type="EMBL" id="VSSQ01127301">
    <property type="protein sequence ID" value="MPN56681.1"/>
    <property type="molecule type" value="Genomic_DNA"/>
</dbReference>
<evidence type="ECO:0000259" key="2">
    <source>
        <dbReference type="PROSITE" id="PS51176"/>
    </source>
</evidence>
<dbReference type="Gene3D" id="1.10.3660.10">
    <property type="entry name" value="6-phosphogluconate dehydrogenase C-terminal like domain"/>
    <property type="match status" value="1"/>
</dbReference>
<accession>A0A645IZC9</accession>
<gene>
    <name evidence="3" type="primary">tyrC_22</name>
    <name evidence="3" type="ORF">SDC9_204371</name>
</gene>
<protein>
    <submittedName>
        <fullName evidence="3">Cyclohexadienyl dehydrogenase</fullName>
        <ecNumber evidence="3">1.3.1.43</ecNumber>
    </submittedName>
</protein>
<keyword evidence="1 3" id="KW-0560">Oxidoreductase</keyword>
<evidence type="ECO:0000313" key="3">
    <source>
        <dbReference type="EMBL" id="MPN56681.1"/>
    </source>
</evidence>
<evidence type="ECO:0000256" key="1">
    <source>
        <dbReference type="ARBA" id="ARBA00023002"/>
    </source>
</evidence>
<dbReference type="InterPro" id="IPR050812">
    <property type="entry name" value="Preph/Arog_dehydrog"/>
</dbReference>
<dbReference type="SUPFAM" id="SSF48179">
    <property type="entry name" value="6-phosphogluconate dehydrogenase C-terminal domain-like"/>
    <property type="match status" value="1"/>
</dbReference>
<organism evidence="3">
    <name type="scientific">bioreactor metagenome</name>
    <dbReference type="NCBI Taxonomy" id="1076179"/>
    <lineage>
        <taxon>unclassified sequences</taxon>
        <taxon>metagenomes</taxon>
        <taxon>ecological metagenomes</taxon>
    </lineage>
</organism>
<dbReference type="PROSITE" id="PS51176">
    <property type="entry name" value="PDH_ADH"/>
    <property type="match status" value="1"/>
</dbReference>
<comment type="caution">
    <text evidence="3">The sequence shown here is derived from an EMBL/GenBank/DDBJ whole genome shotgun (WGS) entry which is preliminary data.</text>
</comment>